<dbReference type="InterPro" id="IPR011990">
    <property type="entry name" value="TPR-like_helical_dom_sf"/>
</dbReference>
<accession>A0A1Y5HCF1</accession>
<evidence type="ECO:0000313" key="1">
    <source>
        <dbReference type="EMBL" id="OUS33584.1"/>
    </source>
</evidence>
<evidence type="ECO:0008006" key="3">
    <source>
        <dbReference type="Google" id="ProtNLM"/>
    </source>
</evidence>
<organism evidence="1 2">
    <name type="scientific">Oleispira antarctica</name>
    <dbReference type="NCBI Taxonomy" id="188908"/>
    <lineage>
        <taxon>Bacteria</taxon>
        <taxon>Pseudomonadati</taxon>
        <taxon>Pseudomonadota</taxon>
        <taxon>Gammaproteobacteria</taxon>
        <taxon>Oceanospirillales</taxon>
        <taxon>Oceanospirillaceae</taxon>
        <taxon>Oleispira</taxon>
    </lineage>
</organism>
<evidence type="ECO:0000313" key="2">
    <source>
        <dbReference type="Proteomes" id="UP000227088"/>
    </source>
</evidence>
<dbReference type="SUPFAM" id="SSF81901">
    <property type="entry name" value="HCP-like"/>
    <property type="match status" value="1"/>
</dbReference>
<dbReference type="EMBL" id="MABE01000746">
    <property type="protein sequence ID" value="OUS33584.1"/>
    <property type="molecule type" value="Genomic_DNA"/>
</dbReference>
<proteinExistence type="predicted"/>
<protein>
    <recommendedName>
        <fullName evidence="3">Outer membrane lipoprotein BamD-like domain-containing protein</fullName>
    </recommendedName>
</protein>
<sequence length="133" mass="14820">MIAGAGGHAIGRYEEDINVRGAAALQEEPDLLTYSVEAIARNNEAKAVITYKKGLDSASYTDSIKSLTLYQIGLLYMNPYSEARDDDEALKYFNQHLTQYPDSKLRPKIKAKIALINQRKLETNQPSAAELLK</sequence>
<dbReference type="AlphaFoldDB" id="A0A1Y5HCF1"/>
<feature type="non-terminal residue" evidence="1">
    <location>
        <position position="133"/>
    </location>
</feature>
<dbReference type="Proteomes" id="UP000227088">
    <property type="component" value="Unassembled WGS sequence"/>
</dbReference>
<reference evidence="2" key="1">
    <citation type="journal article" date="2017" name="Proc. Natl. Acad. Sci. U.S.A.">
        <title>Simulation of Deepwater Horizon oil plume reveals substrate specialization within a complex community of hydrocarbon degraders.</title>
        <authorList>
            <person name="Hu P."/>
            <person name="Dubinsky E.A."/>
            <person name="Probst A.J."/>
            <person name="Wang J."/>
            <person name="Sieber C.M.K."/>
            <person name="Tom L.M."/>
            <person name="Gardinali P."/>
            <person name="Banfield J.F."/>
            <person name="Atlas R.M."/>
            <person name="Andersen G.L."/>
        </authorList>
    </citation>
    <scope>NUCLEOTIDE SEQUENCE [LARGE SCALE GENOMIC DNA]</scope>
</reference>
<comment type="caution">
    <text evidence="1">The sequence shown here is derived from an EMBL/GenBank/DDBJ whole genome shotgun (WGS) entry which is preliminary data.</text>
</comment>
<dbReference type="Gene3D" id="1.25.40.10">
    <property type="entry name" value="Tetratricopeptide repeat domain"/>
    <property type="match status" value="1"/>
</dbReference>
<name>A0A1Y5HCF1_OLEAN</name>
<gene>
    <name evidence="1" type="ORF">A9R00_13005</name>
</gene>